<dbReference type="RefSeq" id="WP_184827393.1">
    <property type="nucleotide sequence ID" value="NZ_BMTK01000015.1"/>
</dbReference>
<sequence length="62" mass="6794">MIAVATPMALVYLMKVRRSTPAALRGDKEPSWRGDVTGKEAEWLILCDGPARTYLAEDASDV</sequence>
<reference evidence="1 2" key="1">
    <citation type="submission" date="2020-08" db="EMBL/GenBank/DDBJ databases">
        <title>Genomic Encyclopedia of Type Strains, Phase III (KMG-III): the genomes of soil and plant-associated and newly described type strains.</title>
        <authorList>
            <person name="Whitman W."/>
        </authorList>
    </citation>
    <scope>NUCLEOTIDE SEQUENCE [LARGE SCALE GENOMIC DNA]</scope>
    <source>
        <strain evidence="1 2">CECT 3273</strain>
    </source>
</reference>
<gene>
    <name evidence="1" type="ORF">FHS37_006243</name>
</gene>
<dbReference type="Proteomes" id="UP000579523">
    <property type="component" value="Unassembled WGS sequence"/>
</dbReference>
<name>A0A7W7PVL0_9ACTN</name>
<dbReference type="AlphaFoldDB" id="A0A7W7PVL0"/>
<accession>A0A7W7PVL0</accession>
<dbReference type="EMBL" id="JACHJI010000014">
    <property type="protein sequence ID" value="MBB4902151.1"/>
    <property type="molecule type" value="Genomic_DNA"/>
</dbReference>
<evidence type="ECO:0000313" key="2">
    <source>
        <dbReference type="Proteomes" id="UP000579523"/>
    </source>
</evidence>
<keyword evidence="2" id="KW-1185">Reference proteome</keyword>
<organism evidence="1 2">
    <name type="scientific">Streptomyces griseomycini</name>
    <dbReference type="NCBI Taxonomy" id="66895"/>
    <lineage>
        <taxon>Bacteria</taxon>
        <taxon>Bacillati</taxon>
        <taxon>Actinomycetota</taxon>
        <taxon>Actinomycetes</taxon>
        <taxon>Kitasatosporales</taxon>
        <taxon>Streptomycetaceae</taxon>
        <taxon>Streptomyces</taxon>
    </lineage>
</organism>
<proteinExistence type="predicted"/>
<comment type="caution">
    <text evidence="1">The sequence shown here is derived from an EMBL/GenBank/DDBJ whole genome shotgun (WGS) entry which is preliminary data.</text>
</comment>
<evidence type="ECO:0000313" key="1">
    <source>
        <dbReference type="EMBL" id="MBB4902151.1"/>
    </source>
</evidence>
<protein>
    <submittedName>
        <fullName evidence="1">Uncharacterized protein</fullName>
    </submittedName>
</protein>